<evidence type="ECO:0000256" key="1">
    <source>
        <dbReference type="ARBA" id="ARBA00009995"/>
    </source>
</evidence>
<dbReference type="PANTHER" id="PTHR48047:SF215">
    <property type="entry name" value="GLYCOSYLTRANSFERASE"/>
    <property type="match status" value="1"/>
</dbReference>
<dbReference type="PANTHER" id="PTHR48047">
    <property type="entry name" value="GLYCOSYLTRANSFERASE"/>
    <property type="match status" value="1"/>
</dbReference>
<accession>A0A8H7HHW4</accession>
<organism evidence="3 4">
    <name type="scientific">Rhizoctonia solani</name>
    <dbReference type="NCBI Taxonomy" id="456999"/>
    <lineage>
        <taxon>Eukaryota</taxon>
        <taxon>Fungi</taxon>
        <taxon>Dikarya</taxon>
        <taxon>Basidiomycota</taxon>
        <taxon>Agaricomycotina</taxon>
        <taxon>Agaricomycetes</taxon>
        <taxon>Cantharellales</taxon>
        <taxon>Ceratobasidiaceae</taxon>
        <taxon>Rhizoctonia</taxon>
    </lineage>
</organism>
<proteinExistence type="inferred from homology"/>
<name>A0A8H7HHW4_9AGAM</name>
<gene>
    <name evidence="3" type="ORF">RHS03_08958</name>
</gene>
<dbReference type="Proteomes" id="UP000602905">
    <property type="component" value="Unassembled WGS sequence"/>
</dbReference>
<evidence type="ECO:0000256" key="2">
    <source>
        <dbReference type="ARBA" id="ARBA00022679"/>
    </source>
</evidence>
<dbReference type="EMBL" id="JACYCD010000609">
    <property type="protein sequence ID" value="KAF8690281.1"/>
    <property type="molecule type" value="Genomic_DNA"/>
</dbReference>
<comment type="similarity">
    <text evidence="1">Belongs to the UDP-glycosyltransferase family.</text>
</comment>
<dbReference type="AlphaFoldDB" id="A0A8H7HHW4"/>
<keyword evidence="2 3" id="KW-0808">Transferase</keyword>
<dbReference type="Gene3D" id="3.40.50.2000">
    <property type="entry name" value="Glycogen Phosphorylase B"/>
    <property type="match status" value="2"/>
</dbReference>
<dbReference type="OrthoDB" id="5835829at2759"/>
<sequence>MLPGCLEIACRSINLGRGINTAGTSYQVTYHILVFAIASHPQYDSHPVKTCCIPTWRLMGSSSSGYEDCTSTGREVSQPVYMFVLATSAHDITTYILSLSALFAYHTEISKANDYLNAQPAMYSKRIRVAKASTNEADGPSSTDQIVEIICHFEVCFKLWMNAELRQGSVIQVDGGPVGAPSLVIEDLFNGGMALDYKGTHGIPVVGWWITPASSLMSLTGHEETRSKTVYDSLLQLDPRKETDFFNVTDRLIIIPGLPAIHEWELSPQPVPFIPPYMAYQIPRVLNMLNHIDQVAFCTTFEIEPISATSITTAFKRPIIPFFIGPAVDTVSPRKLDPELAVTQFLDRAYVQGGAHSVIYVAFGTAVFPLPSTRSHLMAVLDEIPKAGFKFVFTLSSESAGVDQAWMDAHIEAGNAVFPSWVNQTAVLEHPAIHYFLSHGGWNSSTEALVRGVPFIFWPFMANQPTNAIQIANVHDCGFELLQIRTGPAQSTAYRNSAEVKIIGTVDAARKEMKHILELSKGPRGEHQRANVRMLGKVVADSLGRGGSGDVGLENLGKALSLV</sequence>
<comment type="caution">
    <text evidence="3">The sequence shown here is derived from an EMBL/GenBank/DDBJ whole genome shotgun (WGS) entry which is preliminary data.</text>
</comment>
<dbReference type="Pfam" id="PF00201">
    <property type="entry name" value="UDPGT"/>
    <property type="match status" value="1"/>
</dbReference>
<evidence type="ECO:0000313" key="4">
    <source>
        <dbReference type="Proteomes" id="UP000602905"/>
    </source>
</evidence>
<evidence type="ECO:0000313" key="3">
    <source>
        <dbReference type="EMBL" id="KAF8690281.1"/>
    </source>
</evidence>
<dbReference type="InterPro" id="IPR002213">
    <property type="entry name" value="UDP_glucos_trans"/>
</dbReference>
<dbReference type="SUPFAM" id="SSF53756">
    <property type="entry name" value="UDP-Glycosyltransferase/glycogen phosphorylase"/>
    <property type="match status" value="1"/>
</dbReference>
<dbReference type="GO" id="GO:0035251">
    <property type="term" value="F:UDP-glucosyltransferase activity"/>
    <property type="evidence" value="ECO:0007669"/>
    <property type="project" value="TreeGrafter"/>
</dbReference>
<reference evidence="3" key="1">
    <citation type="submission" date="2020-09" db="EMBL/GenBank/DDBJ databases">
        <title>Comparative genome analyses of four rice-infecting Rhizoctonia solani isolates reveal extensive enrichment of homogalacturonan modification genes.</title>
        <authorList>
            <person name="Lee D.-Y."/>
            <person name="Jeon J."/>
            <person name="Kim K.-T."/>
            <person name="Cheong K."/>
            <person name="Song H."/>
            <person name="Choi G."/>
            <person name="Ko J."/>
            <person name="Opiyo S.O."/>
            <person name="Zuo S."/>
            <person name="Madhav S."/>
            <person name="Lee Y.-H."/>
            <person name="Wang G.-L."/>
        </authorList>
    </citation>
    <scope>NUCLEOTIDE SEQUENCE</scope>
    <source>
        <strain evidence="3">AG1-IA WGL</strain>
    </source>
</reference>
<protein>
    <submittedName>
        <fullName evidence="3">Glycosyltransferase family 1 protein</fullName>
    </submittedName>
</protein>
<feature type="non-terminal residue" evidence="3">
    <location>
        <position position="1"/>
    </location>
</feature>